<dbReference type="SUPFAM" id="SSF46689">
    <property type="entry name" value="Homeodomain-like"/>
    <property type="match status" value="1"/>
</dbReference>
<accession>A0AA39YMF3</accession>
<sequence length="140" mass="15941">MPTPSDDLDEAACATFEEWPLHDVCLKRVTQQGMTTFQLQFTWDPHGHKKRASEDRGDAPGTKRHCGVGRGRSTNRHFTADEDERLIELKENHGLSWDAIHQRFVEDFPWRSRSSLQVHYSTKLRNRGSRAAGGRRAAAG</sequence>
<evidence type="ECO:0000313" key="4">
    <source>
        <dbReference type="Proteomes" id="UP001174936"/>
    </source>
</evidence>
<dbReference type="Pfam" id="PF13921">
    <property type="entry name" value="Myb_DNA-bind_6"/>
    <property type="match status" value="1"/>
</dbReference>
<evidence type="ECO:0000313" key="3">
    <source>
        <dbReference type="EMBL" id="KAK0655233.1"/>
    </source>
</evidence>
<organism evidence="3 4">
    <name type="scientific">Cercophora newfieldiana</name>
    <dbReference type="NCBI Taxonomy" id="92897"/>
    <lineage>
        <taxon>Eukaryota</taxon>
        <taxon>Fungi</taxon>
        <taxon>Dikarya</taxon>
        <taxon>Ascomycota</taxon>
        <taxon>Pezizomycotina</taxon>
        <taxon>Sordariomycetes</taxon>
        <taxon>Sordariomycetidae</taxon>
        <taxon>Sordariales</taxon>
        <taxon>Lasiosphaeriaceae</taxon>
        <taxon>Cercophora</taxon>
    </lineage>
</organism>
<feature type="domain" description="Myb-like" evidence="2">
    <location>
        <begin position="74"/>
        <end position="126"/>
    </location>
</feature>
<dbReference type="InterPro" id="IPR009057">
    <property type="entry name" value="Homeodomain-like_sf"/>
</dbReference>
<dbReference type="InterPro" id="IPR001005">
    <property type="entry name" value="SANT/Myb"/>
</dbReference>
<protein>
    <recommendedName>
        <fullName evidence="2">Myb-like domain-containing protein</fullName>
    </recommendedName>
</protein>
<dbReference type="EMBL" id="JAULSV010000001">
    <property type="protein sequence ID" value="KAK0655233.1"/>
    <property type="molecule type" value="Genomic_DNA"/>
</dbReference>
<keyword evidence="4" id="KW-1185">Reference proteome</keyword>
<dbReference type="Gene3D" id="1.10.10.60">
    <property type="entry name" value="Homeodomain-like"/>
    <property type="match status" value="1"/>
</dbReference>
<dbReference type="AlphaFoldDB" id="A0AA39YMF3"/>
<name>A0AA39YMF3_9PEZI</name>
<comment type="caution">
    <text evidence="3">The sequence shown here is derived from an EMBL/GenBank/DDBJ whole genome shotgun (WGS) entry which is preliminary data.</text>
</comment>
<dbReference type="Proteomes" id="UP001174936">
    <property type="component" value="Unassembled WGS sequence"/>
</dbReference>
<reference evidence="3" key="1">
    <citation type="submission" date="2023-06" db="EMBL/GenBank/DDBJ databases">
        <title>Genome-scale phylogeny and comparative genomics of the fungal order Sordariales.</title>
        <authorList>
            <consortium name="Lawrence Berkeley National Laboratory"/>
            <person name="Hensen N."/>
            <person name="Bonometti L."/>
            <person name="Westerberg I."/>
            <person name="Brannstrom I.O."/>
            <person name="Guillou S."/>
            <person name="Cros-Aarteil S."/>
            <person name="Calhoun S."/>
            <person name="Haridas S."/>
            <person name="Kuo A."/>
            <person name="Mondo S."/>
            <person name="Pangilinan J."/>
            <person name="Riley R."/>
            <person name="Labutti K."/>
            <person name="Andreopoulos B."/>
            <person name="Lipzen A."/>
            <person name="Chen C."/>
            <person name="Yanf M."/>
            <person name="Daum C."/>
            <person name="Ng V."/>
            <person name="Clum A."/>
            <person name="Steindorff A."/>
            <person name="Ohm R."/>
            <person name="Martin F."/>
            <person name="Silar P."/>
            <person name="Natvig D."/>
            <person name="Lalanne C."/>
            <person name="Gautier V."/>
            <person name="Ament-Velasquez S.L."/>
            <person name="Kruys A."/>
            <person name="Hutchinson M.I."/>
            <person name="Powell A.J."/>
            <person name="Barry K."/>
            <person name="Miller A.N."/>
            <person name="Grigoriev I.V."/>
            <person name="Debuchy R."/>
            <person name="Gladieux P."/>
            <person name="Thoren M.H."/>
            <person name="Johannesson H."/>
        </authorList>
    </citation>
    <scope>NUCLEOTIDE SEQUENCE</scope>
    <source>
        <strain evidence="3">SMH2532-1</strain>
    </source>
</reference>
<gene>
    <name evidence="3" type="ORF">B0T16DRAFT_450954</name>
</gene>
<evidence type="ECO:0000259" key="2">
    <source>
        <dbReference type="SMART" id="SM00717"/>
    </source>
</evidence>
<proteinExistence type="predicted"/>
<dbReference type="SMART" id="SM00717">
    <property type="entry name" value="SANT"/>
    <property type="match status" value="1"/>
</dbReference>
<feature type="region of interest" description="Disordered" evidence="1">
    <location>
        <begin position="44"/>
        <end position="79"/>
    </location>
</feature>
<evidence type="ECO:0000256" key="1">
    <source>
        <dbReference type="SAM" id="MobiDB-lite"/>
    </source>
</evidence>